<dbReference type="EC" id="2.1.1.-" evidence="4"/>
<comment type="caution">
    <text evidence="6">The sequence shown here is derived from an EMBL/GenBank/DDBJ whole genome shotgun (WGS) entry which is preliminary data.</text>
</comment>
<dbReference type="EMBL" id="VOSC01000012">
    <property type="protein sequence ID" value="TXE12926.1"/>
    <property type="molecule type" value="Genomic_DNA"/>
</dbReference>
<dbReference type="Gene3D" id="3.40.50.150">
    <property type="entry name" value="Vaccinia Virus protein VP39"/>
    <property type="match status" value="1"/>
</dbReference>
<evidence type="ECO:0000256" key="3">
    <source>
        <dbReference type="ARBA" id="ARBA00022679"/>
    </source>
</evidence>
<evidence type="ECO:0000259" key="5">
    <source>
        <dbReference type="Pfam" id="PF01555"/>
    </source>
</evidence>
<evidence type="ECO:0000256" key="4">
    <source>
        <dbReference type="RuleBase" id="RU362026"/>
    </source>
</evidence>
<keyword evidence="2 6" id="KW-0489">Methyltransferase</keyword>
<dbReference type="Pfam" id="PF01555">
    <property type="entry name" value="N6_N4_Mtase"/>
    <property type="match status" value="1"/>
</dbReference>
<evidence type="ECO:0000256" key="2">
    <source>
        <dbReference type="ARBA" id="ARBA00022603"/>
    </source>
</evidence>
<keyword evidence="7" id="KW-1185">Reference proteome</keyword>
<gene>
    <name evidence="6" type="ORF">FUA26_03785</name>
</gene>
<dbReference type="GO" id="GO:0005737">
    <property type="term" value="C:cytoplasm"/>
    <property type="evidence" value="ECO:0007669"/>
    <property type="project" value="TreeGrafter"/>
</dbReference>
<dbReference type="SUPFAM" id="SSF53335">
    <property type="entry name" value="S-adenosyl-L-methionine-dependent methyltransferases"/>
    <property type="match status" value="1"/>
</dbReference>
<comment type="similarity">
    <text evidence="1 4">Belongs to the N(4)/N(6)-methyltransferase family.</text>
</comment>
<organism evidence="6 7">
    <name type="scientific">Seonamhaeicola algicola</name>
    <dbReference type="NCBI Taxonomy" id="1719036"/>
    <lineage>
        <taxon>Bacteria</taxon>
        <taxon>Pseudomonadati</taxon>
        <taxon>Bacteroidota</taxon>
        <taxon>Flavobacteriia</taxon>
        <taxon>Flavobacteriales</taxon>
        <taxon>Flavobacteriaceae</taxon>
    </lineage>
</organism>
<dbReference type="PANTHER" id="PTHR13370">
    <property type="entry name" value="RNA METHYLASE-RELATED"/>
    <property type="match status" value="1"/>
</dbReference>
<dbReference type="PROSITE" id="PS00092">
    <property type="entry name" value="N6_MTASE"/>
    <property type="match status" value="1"/>
</dbReference>
<dbReference type="OrthoDB" id="9800801at2"/>
<accession>A0A5C7AVU3</accession>
<reference evidence="7" key="1">
    <citation type="submission" date="2019-08" db="EMBL/GenBank/DDBJ databases">
        <title>Seonamhaeicola sediminis sp. nov., isolated from marine sediment.</title>
        <authorList>
            <person name="Cao W.R."/>
        </authorList>
    </citation>
    <scope>NUCLEOTIDE SEQUENCE [LARGE SCALE GENOMIC DNA]</scope>
    <source>
        <strain evidence="7">Gy8</strain>
    </source>
</reference>
<dbReference type="InterPro" id="IPR002052">
    <property type="entry name" value="DNA_methylase_N6_adenine_CS"/>
</dbReference>
<dbReference type="GO" id="GO:0032259">
    <property type="term" value="P:methylation"/>
    <property type="evidence" value="ECO:0007669"/>
    <property type="project" value="UniProtKB-KW"/>
</dbReference>
<proteinExistence type="inferred from homology"/>
<dbReference type="InterPro" id="IPR002941">
    <property type="entry name" value="DNA_methylase_N4/N6"/>
</dbReference>
<dbReference type="InterPro" id="IPR029063">
    <property type="entry name" value="SAM-dependent_MTases_sf"/>
</dbReference>
<sequence length="293" mass="33978">MLKPYYKSTDKKFCLLKGDSMELLPKINHKFDMVFADPPYFLSNNGLSIQSGKIVSVNKGKWDKSLGTEHINKFNRQWLSLVREKMKEDATIWISGTMHNIFSVGQLLTELDFKILNIVTWQKSNPPPNFSCRYFTHSTEQIIWARKNEKTPHYFNYELMKQLNGDKQMKDVWKLPAIAPWEKSCTKHPTQKPLSVLTRLILASTKPNAWILDPFAGSSTTGIAANLSNRRFLGIDQEQEYLEISKNRKLEIENPKIASKYRQKLQGFNNQKELDLFLAKEPEAEYVSELTLN</sequence>
<dbReference type="PANTHER" id="PTHR13370:SF3">
    <property type="entry name" value="TRNA (GUANINE(10)-N2)-METHYLTRANSFERASE HOMOLOG"/>
    <property type="match status" value="1"/>
</dbReference>
<protein>
    <recommendedName>
        <fullName evidence="4">Methyltransferase</fullName>
        <ecNumber evidence="4">2.1.1.-</ecNumber>
    </recommendedName>
</protein>
<dbReference type="GO" id="GO:0009007">
    <property type="term" value="F:site-specific DNA-methyltransferase (adenine-specific) activity"/>
    <property type="evidence" value="ECO:0007669"/>
    <property type="project" value="TreeGrafter"/>
</dbReference>
<keyword evidence="3 6" id="KW-0808">Transferase</keyword>
<evidence type="ECO:0000256" key="1">
    <source>
        <dbReference type="ARBA" id="ARBA00006594"/>
    </source>
</evidence>
<feature type="domain" description="DNA methylase N-4/N-6" evidence="5">
    <location>
        <begin position="32"/>
        <end position="246"/>
    </location>
</feature>
<dbReference type="RefSeq" id="WP_147131765.1">
    <property type="nucleotide sequence ID" value="NZ_VOSC01000012.1"/>
</dbReference>
<evidence type="ECO:0000313" key="7">
    <source>
        <dbReference type="Proteomes" id="UP000321790"/>
    </source>
</evidence>
<dbReference type="Proteomes" id="UP000321790">
    <property type="component" value="Unassembled WGS sequence"/>
</dbReference>
<dbReference type="PRINTS" id="PR00508">
    <property type="entry name" value="S21N4MTFRASE"/>
</dbReference>
<evidence type="ECO:0000313" key="6">
    <source>
        <dbReference type="EMBL" id="TXE12926.1"/>
    </source>
</evidence>
<dbReference type="InterPro" id="IPR001091">
    <property type="entry name" value="RM_Methyltransferase"/>
</dbReference>
<dbReference type="GO" id="GO:0008170">
    <property type="term" value="F:N-methyltransferase activity"/>
    <property type="evidence" value="ECO:0007669"/>
    <property type="project" value="InterPro"/>
</dbReference>
<dbReference type="GO" id="GO:0003677">
    <property type="term" value="F:DNA binding"/>
    <property type="evidence" value="ECO:0007669"/>
    <property type="project" value="InterPro"/>
</dbReference>
<name>A0A5C7AVU3_9FLAO</name>
<dbReference type="AlphaFoldDB" id="A0A5C7AVU3"/>